<dbReference type="GO" id="GO:0015421">
    <property type="term" value="F:ABC-type oligopeptide transporter activity"/>
    <property type="evidence" value="ECO:0007669"/>
    <property type="project" value="TreeGrafter"/>
</dbReference>
<dbReference type="HOGENOM" id="CLU_000604_84_3_9"/>
<evidence type="ECO:0000259" key="10">
    <source>
        <dbReference type="PROSITE" id="PS50893"/>
    </source>
</evidence>
<keyword evidence="2" id="KW-0813">Transport</keyword>
<dbReference type="InterPro" id="IPR036640">
    <property type="entry name" value="ABC1_TM_sf"/>
</dbReference>
<feature type="transmembrane region" description="Helical" evidence="9">
    <location>
        <begin position="313"/>
        <end position="334"/>
    </location>
</feature>
<evidence type="ECO:0000256" key="5">
    <source>
        <dbReference type="ARBA" id="ARBA00022741"/>
    </source>
</evidence>
<dbReference type="SUPFAM" id="SSF52540">
    <property type="entry name" value="P-loop containing nucleoside triphosphate hydrolases"/>
    <property type="match status" value="1"/>
</dbReference>
<dbReference type="SMART" id="SM00382">
    <property type="entry name" value="AAA"/>
    <property type="match status" value="1"/>
</dbReference>
<evidence type="ECO:0000256" key="2">
    <source>
        <dbReference type="ARBA" id="ARBA00022448"/>
    </source>
</evidence>
<gene>
    <name evidence="12" type="ORF">RUMOBE_01491</name>
</gene>
<sequence length="631" mass="69655">MPLLFLMIQDYNRECQSVAANNNQQQHNNIIKNGGNLKMRSLAIYLKNYRKESILAPFFKFLEVVFDLLVPVVIAQIIDVGITGNDRPYIIERFFILVLMAAAGLAVSITAQFFAAKASVGFATELRQAVYDHVQKLSYTELDTLGTDTLITRLTDDINQVQNGVNMGLRLLLRSPFIVLGSMVMAFTINTRCALIFVVAIPVLFLVVFVIMYLSIPLFGKVQARLDAVTGLTRENLTGVRVIRAFCREEEAVREFDASNAQLTKLNEFVGKLSALLNPVTYVLINIATVILINNAGLQVNLGNMQQGQVVALYNYMAQMIVELIKLASLIITLNKSAACANRVADILKVKSSMNHPVSTASTAVCGENAVEFHDVTFTYAESGAPSLSNISFSVKRGQTVGIIGGTGSGKSTLVNLIARFYDATSGTIQIDGQNIQNYSQHDLREKIGVVPQRAVLFKGSIRENMKWGRENATDEEIWDALTTAQAREIVENKDGQLDFKLEQNGRNLSGGQRQRLTIARAVVKKPEFLILDDSASALDFATDAALRRSLHQLSGNVTTFLVSQRAASIRQADLILVLDDGELVGKGIHDDLIRTCDTYREIYFSQFPEEREKYNTSNTAVSVNASEVTL</sequence>
<dbReference type="GO" id="GO:0005886">
    <property type="term" value="C:plasma membrane"/>
    <property type="evidence" value="ECO:0007669"/>
    <property type="project" value="UniProtKB-SubCell"/>
</dbReference>
<dbReference type="GO" id="GO:0005524">
    <property type="term" value="F:ATP binding"/>
    <property type="evidence" value="ECO:0007669"/>
    <property type="project" value="UniProtKB-KW"/>
</dbReference>
<protein>
    <submittedName>
        <fullName evidence="12">ABC transporter, ATP-binding protein</fullName>
    </submittedName>
</protein>
<proteinExistence type="predicted"/>
<dbReference type="Proteomes" id="UP000006002">
    <property type="component" value="Unassembled WGS sequence"/>
</dbReference>
<keyword evidence="6 12" id="KW-0067">ATP-binding</keyword>
<name>A5ZR64_9FIRM</name>
<dbReference type="InterPro" id="IPR003439">
    <property type="entry name" value="ABC_transporter-like_ATP-bd"/>
</dbReference>
<dbReference type="PROSITE" id="PS50929">
    <property type="entry name" value="ABC_TM1F"/>
    <property type="match status" value="1"/>
</dbReference>
<comment type="subcellular location">
    <subcellularLocation>
        <location evidence="1">Cell membrane</location>
        <topology evidence="1">Multi-pass membrane protein</topology>
    </subcellularLocation>
</comment>
<evidence type="ECO:0000256" key="3">
    <source>
        <dbReference type="ARBA" id="ARBA00022475"/>
    </source>
</evidence>
<dbReference type="InterPro" id="IPR011527">
    <property type="entry name" value="ABC1_TM_dom"/>
</dbReference>
<keyword evidence="3" id="KW-1003">Cell membrane</keyword>
<dbReference type="PANTHER" id="PTHR43394">
    <property type="entry name" value="ATP-DEPENDENT PERMEASE MDL1, MITOCHONDRIAL"/>
    <property type="match status" value="1"/>
</dbReference>
<evidence type="ECO:0000313" key="13">
    <source>
        <dbReference type="Proteomes" id="UP000006002"/>
    </source>
</evidence>
<evidence type="ECO:0000256" key="7">
    <source>
        <dbReference type="ARBA" id="ARBA00022989"/>
    </source>
</evidence>
<feature type="domain" description="ABC transporter" evidence="10">
    <location>
        <begin position="371"/>
        <end position="606"/>
    </location>
</feature>
<dbReference type="InterPro" id="IPR039421">
    <property type="entry name" value="Type_1_exporter"/>
</dbReference>
<dbReference type="AlphaFoldDB" id="A5ZR64"/>
<dbReference type="PROSITE" id="PS50893">
    <property type="entry name" value="ABC_TRANSPORTER_2"/>
    <property type="match status" value="1"/>
</dbReference>
<keyword evidence="5" id="KW-0547">Nucleotide-binding</keyword>
<dbReference type="SUPFAM" id="SSF90123">
    <property type="entry name" value="ABC transporter transmembrane region"/>
    <property type="match status" value="1"/>
</dbReference>
<dbReference type="Gene3D" id="3.40.50.300">
    <property type="entry name" value="P-loop containing nucleotide triphosphate hydrolases"/>
    <property type="match status" value="1"/>
</dbReference>
<evidence type="ECO:0000256" key="4">
    <source>
        <dbReference type="ARBA" id="ARBA00022692"/>
    </source>
</evidence>
<dbReference type="PROSITE" id="PS00211">
    <property type="entry name" value="ABC_TRANSPORTER_1"/>
    <property type="match status" value="1"/>
</dbReference>
<dbReference type="PANTHER" id="PTHR43394:SF1">
    <property type="entry name" value="ATP-BINDING CASSETTE SUB-FAMILY B MEMBER 10, MITOCHONDRIAL"/>
    <property type="match status" value="1"/>
</dbReference>
<reference evidence="12 13" key="1">
    <citation type="submission" date="2007-03" db="EMBL/GenBank/DDBJ databases">
        <authorList>
            <person name="Fulton L."/>
            <person name="Clifton S."/>
            <person name="Fulton B."/>
            <person name="Xu J."/>
            <person name="Minx P."/>
            <person name="Pepin K.H."/>
            <person name="Johnson M."/>
            <person name="Thiruvilangam P."/>
            <person name="Bhonagiri V."/>
            <person name="Nash W.E."/>
            <person name="Mardis E.R."/>
            <person name="Wilson R.K."/>
        </authorList>
    </citation>
    <scope>NUCLEOTIDE SEQUENCE [LARGE SCALE GENOMIC DNA]</scope>
    <source>
        <strain evidence="12 13">ATCC 29174</strain>
    </source>
</reference>
<dbReference type="FunFam" id="3.40.50.300:FF:000221">
    <property type="entry name" value="Multidrug ABC transporter ATP-binding protein"/>
    <property type="match status" value="1"/>
</dbReference>
<dbReference type="GO" id="GO:0016887">
    <property type="term" value="F:ATP hydrolysis activity"/>
    <property type="evidence" value="ECO:0007669"/>
    <property type="project" value="InterPro"/>
</dbReference>
<dbReference type="InterPro" id="IPR017871">
    <property type="entry name" value="ABC_transporter-like_CS"/>
</dbReference>
<dbReference type="eggNOG" id="COG1132">
    <property type="taxonomic scope" value="Bacteria"/>
</dbReference>
<keyword evidence="4 9" id="KW-0812">Transmembrane</keyword>
<dbReference type="InterPro" id="IPR027417">
    <property type="entry name" value="P-loop_NTPase"/>
</dbReference>
<evidence type="ECO:0000256" key="9">
    <source>
        <dbReference type="SAM" id="Phobius"/>
    </source>
</evidence>
<keyword evidence="8 9" id="KW-0472">Membrane</keyword>
<dbReference type="Gene3D" id="1.20.1560.10">
    <property type="entry name" value="ABC transporter type 1, transmembrane domain"/>
    <property type="match status" value="1"/>
</dbReference>
<comment type="caution">
    <text evidence="12">The sequence shown here is derived from an EMBL/GenBank/DDBJ whole genome shotgun (WGS) entry which is preliminary data.</text>
</comment>
<feature type="transmembrane region" description="Helical" evidence="9">
    <location>
        <begin position="195"/>
        <end position="216"/>
    </location>
</feature>
<dbReference type="EMBL" id="AAVO02000004">
    <property type="protein sequence ID" value="EDM88071.1"/>
    <property type="molecule type" value="Genomic_DNA"/>
</dbReference>
<feature type="transmembrane region" description="Helical" evidence="9">
    <location>
        <begin position="171"/>
        <end position="189"/>
    </location>
</feature>
<evidence type="ECO:0000256" key="8">
    <source>
        <dbReference type="ARBA" id="ARBA00023136"/>
    </source>
</evidence>
<organism evidence="12 13">
    <name type="scientific">Blautia obeum ATCC 29174</name>
    <dbReference type="NCBI Taxonomy" id="411459"/>
    <lineage>
        <taxon>Bacteria</taxon>
        <taxon>Bacillati</taxon>
        <taxon>Bacillota</taxon>
        <taxon>Clostridia</taxon>
        <taxon>Lachnospirales</taxon>
        <taxon>Lachnospiraceae</taxon>
        <taxon>Blautia</taxon>
    </lineage>
</organism>
<evidence type="ECO:0000259" key="11">
    <source>
        <dbReference type="PROSITE" id="PS50929"/>
    </source>
</evidence>
<dbReference type="Pfam" id="PF00005">
    <property type="entry name" value="ABC_tran"/>
    <property type="match status" value="1"/>
</dbReference>
<accession>A5ZR64</accession>
<evidence type="ECO:0000256" key="1">
    <source>
        <dbReference type="ARBA" id="ARBA00004651"/>
    </source>
</evidence>
<reference evidence="12 13" key="2">
    <citation type="submission" date="2007-04" db="EMBL/GenBank/DDBJ databases">
        <title>Draft genome sequence of Ruminococcus obeum (ATCC 29174).</title>
        <authorList>
            <person name="Sudarsanam P."/>
            <person name="Ley R."/>
            <person name="Guruge J."/>
            <person name="Turnbaugh P.J."/>
            <person name="Mahowald M."/>
            <person name="Liep D."/>
            <person name="Gordon J."/>
        </authorList>
    </citation>
    <scope>NUCLEOTIDE SEQUENCE [LARGE SCALE GENOMIC DNA]</scope>
    <source>
        <strain evidence="12 13">ATCC 29174</strain>
    </source>
</reference>
<evidence type="ECO:0000313" key="12">
    <source>
        <dbReference type="EMBL" id="EDM88071.1"/>
    </source>
</evidence>
<dbReference type="CDD" id="cd18548">
    <property type="entry name" value="ABC_6TM_Tm287_like"/>
    <property type="match status" value="1"/>
</dbReference>
<feature type="domain" description="ABC transmembrane type-1" evidence="11">
    <location>
        <begin position="54"/>
        <end position="336"/>
    </location>
</feature>
<dbReference type="Pfam" id="PF00664">
    <property type="entry name" value="ABC_membrane"/>
    <property type="match status" value="1"/>
</dbReference>
<feature type="transmembrane region" description="Helical" evidence="9">
    <location>
        <begin position="275"/>
        <end position="293"/>
    </location>
</feature>
<keyword evidence="7 9" id="KW-1133">Transmembrane helix</keyword>
<dbReference type="InterPro" id="IPR003593">
    <property type="entry name" value="AAA+_ATPase"/>
</dbReference>
<feature type="transmembrane region" description="Helical" evidence="9">
    <location>
        <begin position="94"/>
        <end position="115"/>
    </location>
</feature>
<evidence type="ECO:0000256" key="6">
    <source>
        <dbReference type="ARBA" id="ARBA00022840"/>
    </source>
</evidence>